<protein>
    <submittedName>
        <fullName evidence="2">Uncharacterized protein</fullName>
    </submittedName>
</protein>
<feature type="compositionally biased region" description="Basic residues" evidence="1">
    <location>
        <begin position="1"/>
        <end position="43"/>
    </location>
</feature>
<evidence type="ECO:0000256" key="1">
    <source>
        <dbReference type="SAM" id="MobiDB-lite"/>
    </source>
</evidence>
<reference evidence="2" key="1">
    <citation type="journal article" date="2020" name="Nature">
        <title>Giant virus diversity and host interactions through global metagenomics.</title>
        <authorList>
            <person name="Schulz F."/>
            <person name="Roux S."/>
            <person name="Paez-Espino D."/>
            <person name="Jungbluth S."/>
            <person name="Walsh D.A."/>
            <person name="Denef V.J."/>
            <person name="McMahon K.D."/>
            <person name="Konstantinidis K.T."/>
            <person name="Eloe-Fadrosh E.A."/>
            <person name="Kyrpides N.C."/>
            <person name="Woyke T."/>
        </authorList>
    </citation>
    <scope>NUCLEOTIDE SEQUENCE</scope>
    <source>
        <strain evidence="2">GVMAG-M-3300009161-34</strain>
    </source>
</reference>
<dbReference type="AlphaFoldDB" id="A0A6C0EV75"/>
<proteinExistence type="predicted"/>
<feature type="compositionally biased region" description="Basic and acidic residues" evidence="1">
    <location>
        <begin position="44"/>
        <end position="56"/>
    </location>
</feature>
<accession>A0A6C0EV75</accession>
<organism evidence="2">
    <name type="scientific">viral metagenome</name>
    <dbReference type="NCBI Taxonomy" id="1070528"/>
    <lineage>
        <taxon>unclassified sequences</taxon>
        <taxon>metagenomes</taxon>
        <taxon>organismal metagenomes</taxon>
    </lineage>
</organism>
<sequence>MTKPHKKGSTRKMKRGTRRRSHATHRNHRNHRNHRTHRTRHLQTRNDENNHPEQRLHSLTSSSKDNRAHISNLIISNLSNKKKGTRGHSNYRYFSEGSKFN</sequence>
<name>A0A6C0EV75_9ZZZZ</name>
<dbReference type="EMBL" id="MN738956">
    <property type="protein sequence ID" value="QHT32987.1"/>
    <property type="molecule type" value="Genomic_DNA"/>
</dbReference>
<evidence type="ECO:0000313" key="2">
    <source>
        <dbReference type="EMBL" id="QHT32987.1"/>
    </source>
</evidence>
<feature type="region of interest" description="Disordered" evidence="1">
    <location>
        <begin position="1"/>
        <end position="101"/>
    </location>
</feature>